<reference evidence="1 2" key="1">
    <citation type="submission" date="2021-01" db="EMBL/GenBank/DDBJ databases">
        <title>Genomic Encyclopedia of Type Strains, Phase IV (KMG-IV): sequencing the most valuable type-strain genomes for metagenomic binning, comparative biology and taxonomic classification.</title>
        <authorList>
            <person name="Goeker M."/>
        </authorList>
    </citation>
    <scope>NUCLEOTIDE SEQUENCE [LARGE SCALE GENOMIC DNA]</scope>
    <source>
        <strain evidence="1 2">DSM 105453</strain>
    </source>
</reference>
<gene>
    <name evidence="1" type="ORF">JOC94_001042</name>
</gene>
<dbReference type="Gene3D" id="3.40.50.300">
    <property type="entry name" value="P-loop containing nucleotide triphosphate hydrolases"/>
    <property type="match status" value="1"/>
</dbReference>
<protein>
    <submittedName>
        <fullName evidence="1">Uncharacterized protein</fullName>
    </submittedName>
</protein>
<evidence type="ECO:0000313" key="1">
    <source>
        <dbReference type="EMBL" id="MBM7714070.1"/>
    </source>
</evidence>
<dbReference type="EMBL" id="JAFBFH010000005">
    <property type="protein sequence ID" value="MBM7714070.1"/>
    <property type="molecule type" value="Genomic_DNA"/>
</dbReference>
<sequence length="133" mass="15528">MLSYIDRKYNGVILVPMTVVHPHYFDDIIGKLRRDGVQVNHFTLCVSKETLMQRLRSRGEGRQSWAARQVERCIDGLSNEKFQQHLQTDHLSIEQVAEQIASMSSISLLPDNRGKLSKVWARMITKIKHFRFF</sequence>
<organism evidence="1 2">
    <name type="scientific">Siminovitchia thermophila</name>
    <dbReference type="NCBI Taxonomy" id="1245522"/>
    <lineage>
        <taxon>Bacteria</taxon>
        <taxon>Bacillati</taxon>
        <taxon>Bacillota</taxon>
        <taxon>Bacilli</taxon>
        <taxon>Bacillales</taxon>
        <taxon>Bacillaceae</taxon>
        <taxon>Siminovitchia</taxon>
    </lineage>
</organism>
<name>A0ABS2R346_9BACI</name>
<comment type="caution">
    <text evidence="1">The sequence shown here is derived from an EMBL/GenBank/DDBJ whole genome shotgun (WGS) entry which is preliminary data.</text>
</comment>
<keyword evidence="2" id="KW-1185">Reference proteome</keyword>
<evidence type="ECO:0000313" key="2">
    <source>
        <dbReference type="Proteomes" id="UP000823485"/>
    </source>
</evidence>
<dbReference type="InterPro" id="IPR027417">
    <property type="entry name" value="P-loop_NTPase"/>
</dbReference>
<dbReference type="Proteomes" id="UP000823485">
    <property type="component" value="Unassembled WGS sequence"/>
</dbReference>
<accession>A0ABS2R346</accession>
<proteinExistence type="predicted"/>